<comment type="caution">
    <text evidence="2">The sequence shown here is derived from an EMBL/GenBank/DDBJ whole genome shotgun (WGS) entry which is preliminary data.</text>
</comment>
<dbReference type="AlphaFoldDB" id="A0A4Q1CPD8"/>
<dbReference type="RefSeq" id="WP_129129962.1">
    <property type="nucleotide sequence ID" value="NZ_SDHW01000001.1"/>
</dbReference>
<evidence type="ECO:0008006" key="4">
    <source>
        <dbReference type="Google" id="ProtNLM"/>
    </source>
</evidence>
<proteinExistence type="predicted"/>
<accession>A0A4Q1CPD8</accession>
<name>A0A4Q1CPD8_9BACT</name>
<protein>
    <recommendedName>
        <fullName evidence="4">SH3 domain-containing protein</fullName>
    </recommendedName>
</protein>
<feature type="chain" id="PRO_5020625379" description="SH3 domain-containing protein" evidence="1">
    <location>
        <begin position="20"/>
        <end position="226"/>
    </location>
</feature>
<gene>
    <name evidence="2" type="ORF">ESA94_06220</name>
</gene>
<keyword evidence="3" id="KW-1185">Reference proteome</keyword>
<keyword evidence="1" id="KW-0732">Signal</keyword>
<dbReference type="Proteomes" id="UP000290204">
    <property type="component" value="Unassembled WGS sequence"/>
</dbReference>
<dbReference type="OrthoDB" id="881221at2"/>
<dbReference type="EMBL" id="SDHW01000001">
    <property type="protein sequence ID" value="RXK62591.1"/>
    <property type="molecule type" value="Genomic_DNA"/>
</dbReference>
<sequence length="226" mass="26049">MKHLFVFIFVAFLISPAYSQTDFSGVYGKREPLSKEMREFFKEQKPVSDDFGYDLKLILKKVSGFRYKFWLYVNKGFPSYNSGQIDGFVEFKADSALYLLSDSIYGGCKLLFKNKESSFFVEHDYEYGGCGFGANVTAHGTYPLKSRLVKTNDIKSVYQFEVEELIIKNAKAFIYSTATEKQPTKQYFIKGDKILNITEQEDRIYTEYISANGKFISGWINKGDIQ</sequence>
<feature type="signal peptide" evidence="1">
    <location>
        <begin position="1"/>
        <end position="19"/>
    </location>
</feature>
<reference evidence="2 3" key="1">
    <citation type="submission" date="2019-01" db="EMBL/GenBank/DDBJ databases">
        <title>Lacibacter sp. strain TTM-7.</title>
        <authorList>
            <person name="Chen W.-M."/>
        </authorList>
    </citation>
    <scope>NUCLEOTIDE SEQUENCE [LARGE SCALE GENOMIC DNA]</scope>
    <source>
        <strain evidence="2 3">TTM-7</strain>
    </source>
</reference>
<evidence type="ECO:0000313" key="2">
    <source>
        <dbReference type="EMBL" id="RXK62591.1"/>
    </source>
</evidence>
<organism evidence="2 3">
    <name type="scientific">Lacibacter luteus</name>
    <dbReference type="NCBI Taxonomy" id="2508719"/>
    <lineage>
        <taxon>Bacteria</taxon>
        <taxon>Pseudomonadati</taxon>
        <taxon>Bacteroidota</taxon>
        <taxon>Chitinophagia</taxon>
        <taxon>Chitinophagales</taxon>
        <taxon>Chitinophagaceae</taxon>
        <taxon>Lacibacter</taxon>
    </lineage>
</organism>
<evidence type="ECO:0000313" key="3">
    <source>
        <dbReference type="Proteomes" id="UP000290204"/>
    </source>
</evidence>
<evidence type="ECO:0000256" key="1">
    <source>
        <dbReference type="SAM" id="SignalP"/>
    </source>
</evidence>